<dbReference type="InterPro" id="IPR011047">
    <property type="entry name" value="Quinoprotein_ADH-like_sf"/>
</dbReference>
<dbReference type="GO" id="GO:0120330">
    <property type="term" value="C:rixosome complex"/>
    <property type="evidence" value="ECO:0007669"/>
    <property type="project" value="TreeGrafter"/>
</dbReference>
<evidence type="ECO:0000256" key="3">
    <source>
        <dbReference type="PROSITE-ProRule" id="PRU00221"/>
    </source>
</evidence>
<protein>
    <submittedName>
        <fullName evidence="4">WD repeat-containing protein 18</fullName>
    </submittedName>
</protein>
<dbReference type="InterPro" id="IPR015943">
    <property type="entry name" value="WD40/YVTN_repeat-like_dom_sf"/>
</dbReference>
<dbReference type="Proteomes" id="UP001054837">
    <property type="component" value="Unassembled WGS sequence"/>
</dbReference>
<dbReference type="Pfam" id="PF00400">
    <property type="entry name" value="WD40"/>
    <property type="match status" value="1"/>
</dbReference>
<dbReference type="PANTHER" id="PTHR18763:SF0">
    <property type="entry name" value="WD REPEAT-CONTAINING PROTEIN 18"/>
    <property type="match status" value="1"/>
</dbReference>
<organism evidence="4 5">
    <name type="scientific">Caerostris darwini</name>
    <dbReference type="NCBI Taxonomy" id="1538125"/>
    <lineage>
        <taxon>Eukaryota</taxon>
        <taxon>Metazoa</taxon>
        <taxon>Ecdysozoa</taxon>
        <taxon>Arthropoda</taxon>
        <taxon>Chelicerata</taxon>
        <taxon>Arachnida</taxon>
        <taxon>Araneae</taxon>
        <taxon>Araneomorphae</taxon>
        <taxon>Entelegynae</taxon>
        <taxon>Araneoidea</taxon>
        <taxon>Araneidae</taxon>
        <taxon>Caerostris</taxon>
    </lineage>
</organism>
<dbReference type="GO" id="GO:0006261">
    <property type="term" value="P:DNA-templated DNA replication"/>
    <property type="evidence" value="ECO:0007669"/>
    <property type="project" value="TreeGrafter"/>
</dbReference>
<keyword evidence="1 3" id="KW-0853">WD repeat</keyword>
<gene>
    <name evidence="4" type="primary">wdr18</name>
    <name evidence="4" type="ORF">CDAR_606001</name>
</gene>
<evidence type="ECO:0000313" key="5">
    <source>
        <dbReference type="Proteomes" id="UP001054837"/>
    </source>
</evidence>
<dbReference type="AlphaFoldDB" id="A0AAV4U5A6"/>
<dbReference type="EMBL" id="BPLQ01010730">
    <property type="protein sequence ID" value="GIY52969.1"/>
    <property type="molecule type" value="Genomic_DNA"/>
</dbReference>
<proteinExistence type="predicted"/>
<dbReference type="InterPro" id="IPR045227">
    <property type="entry name" value="WDR18/Ipi3/RID3"/>
</dbReference>
<dbReference type="Gene3D" id="2.130.10.10">
    <property type="entry name" value="YVTN repeat-like/Quinoprotein amine dehydrogenase"/>
    <property type="match status" value="2"/>
</dbReference>
<keyword evidence="2" id="KW-0677">Repeat</keyword>
<dbReference type="GO" id="GO:0005656">
    <property type="term" value="C:nuclear pre-replicative complex"/>
    <property type="evidence" value="ECO:0007669"/>
    <property type="project" value="TreeGrafter"/>
</dbReference>
<dbReference type="InterPro" id="IPR001680">
    <property type="entry name" value="WD40_rpt"/>
</dbReference>
<dbReference type="PANTHER" id="PTHR18763">
    <property type="entry name" value="WD-REPEAT PROTEIN 18"/>
    <property type="match status" value="1"/>
</dbReference>
<reference evidence="4 5" key="1">
    <citation type="submission" date="2021-06" db="EMBL/GenBank/DDBJ databases">
        <title>Caerostris darwini draft genome.</title>
        <authorList>
            <person name="Kono N."/>
            <person name="Arakawa K."/>
        </authorList>
    </citation>
    <scope>NUCLEOTIDE SEQUENCE [LARGE SCALE GENOMIC DNA]</scope>
</reference>
<feature type="repeat" description="WD" evidence="3">
    <location>
        <begin position="118"/>
        <end position="149"/>
    </location>
</feature>
<keyword evidence="5" id="KW-1185">Reference proteome</keyword>
<evidence type="ECO:0000256" key="1">
    <source>
        <dbReference type="ARBA" id="ARBA00022574"/>
    </source>
</evidence>
<dbReference type="SUPFAM" id="SSF50998">
    <property type="entry name" value="Quinoprotein alcohol dehydrogenase-like"/>
    <property type="match status" value="1"/>
</dbReference>
<evidence type="ECO:0000256" key="2">
    <source>
        <dbReference type="ARBA" id="ARBA00022737"/>
    </source>
</evidence>
<evidence type="ECO:0000313" key="4">
    <source>
        <dbReference type="EMBL" id="GIY52969.1"/>
    </source>
</evidence>
<accession>A0AAV4U5A6</accession>
<name>A0AAV4U5A6_9ARAC</name>
<dbReference type="SMART" id="SM00320">
    <property type="entry name" value="WD40"/>
    <property type="match status" value="4"/>
</dbReference>
<dbReference type="PROSITE" id="PS50294">
    <property type="entry name" value="WD_REPEATS_REGION"/>
    <property type="match status" value="1"/>
</dbReference>
<dbReference type="PROSITE" id="PS50082">
    <property type="entry name" value="WD_REPEATS_2"/>
    <property type="match status" value="1"/>
</dbReference>
<comment type="caution">
    <text evidence="4">The sequence shown here is derived from an EMBL/GenBank/DDBJ whole genome shotgun (WGS) entry which is preliminary data.</text>
</comment>
<dbReference type="GO" id="GO:0006364">
    <property type="term" value="P:rRNA processing"/>
    <property type="evidence" value="ECO:0007669"/>
    <property type="project" value="TreeGrafter"/>
</dbReference>
<sequence>MDNVDIPEVIITGGGNCSVYDAKTGSLVASYKDTCNITSKTLATIMDFYFIGAVENQPTLKVWRISKAPKQLKEKAKFVCPGIVNTLTISNCNHFCLAGIEEEIYVWRINSGDLLAVLSRHYQAISTIKFTPDDSRFFSGGKDGHVMTWLFSHVVSASIDNEIKTPLTIWNHHSAEVTDIYCGNCRVATVSLDMTCKLYEVDSGRLLTTICMNASLTSVVMDPIECLVFLGDDKGYLYTIDTYKELSEVIDEDETSEGRLRIHDSKIISLSVSFEGNKLLTASAKSCKLIDIQAMTCIVNIVPDCGRFSNAFLALKPGVLMTQDELFPPIFIKRFDRILTENDPELRKFVETKLENRKSHFAENSILDETFDCKYVNKAHVSSSGIMDPNAEAVFQKSFFAENVSELKSVNNQMYAYMVNMNMANMQEKK</sequence>